<evidence type="ECO:0000256" key="2">
    <source>
        <dbReference type="ARBA" id="ARBA00022737"/>
    </source>
</evidence>
<dbReference type="InterPro" id="IPR029069">
    <property type="entry name" value="HotDog_dom_sf"/>
</dbReference>
<evidence type="ECO:0000256" key="3">
    <source>
        <dbReference type="ARBA" id="ARBA00022801"/>
    </source>
</evidence>
<evidence type="ECO:0000256" key="1">
    <source>
        <dbReference type="ARBA" id="ARBA00010458"/>
    </source>
</evidence>
<dbReference type="PANTHER" id="PTHR12655:SF0">
    <property type="entry name" value="ACYL-COENZYME A THIOESTERASE 9, MITOCHONDRIAL"/>
    <property type="match status" value="1"/>
</dbReference>
<dbReference type="Proteomes" id="UP000030746">
    <property type="component" value="Unassembled WGS sequence"/>
</dbReference>
<evidence type="ECO:0000259" key="5">
    <source>
        <dbReference type="PROSITE" id="PS51770"/>
    </source>
</evidence>
<dbReference type="PANTHER" id="PTHR12655">
    <property type="entry name" value="ACYL-COA THIOESTERASE"/>
    <property type="match status" value="1"/>
</dbReference>
<dbReference type="EMBL" id="KB203083">
    <property type="protein sequence ID" value="ESO86416.1"/>
    <property type="molecule type" value="Genomic_DNA"/>
</dbReference>
<dbReference type="AlphaFoldDB" id="V3ZZJ9"/>
<accession>V3ZZJ9</accession>
<dbReference type="OrthoDB" id="331699at2759"/>
<dbReference type="GO" id="GO:0006637">
    <property type="term" value="P:acyl-CoA metabolic process"/>
    <property type="evidence" value="ECO:0007669"/>
    <property type="project" value="TreeGrafter"/>
</dbReference>
<sequence length="423" mass="48043">MAAPRLFRSLVRSETQFTSCCFTRNISSNNDSRMTMVQARAMLMEMVGLNAEFSSSKEGIAEDSIFKNIPKKQDGLPVKSLQDSYREVYIPLGTDISLRSKYTNFYKGIRFGRLLEDLDTFAGVICYTHNRRGEGLKSPLSTVTALVDRIELGDQKITALSDIKLTGNVTWVGTSSMEVTMAVQQIVNDEWQKLMNARFLMVARNPLTGSSAAVNPLKPNTPEEEAIFQAGERNKIIRQRDAQISLLKTPPNEEETLLIHNQFQQTIDLKSSTFRIRVKPENSVWMESTILKNLFICHPENRNLYNKIFGGYIMRIAFELAWANAALYSKSRPLVRIVDDIAFRKPVEIGSLLFLSSQVVYTEQSKMQVKVHAEVVVPESGSRETTNDFHFTFDSKCDDLPQVIPKTYAESMLYLDGKRHYES</sequence>
<dbReference type="HOGENOM" id="CLU_032862_2_1_1"/>
<keyword evidence="4" id="KW-0809">Transit peptide</keyword>
<name>V3ZZJ9_LOTGI</name>
<dbReference type="CTD" id="20245116"/>
<proteinExistence type="inferred from homology"/>
<dbReference type="FunFam" id="3.10.129.10:FF:000012">
    <property type="entry name" value="Acyl-coenzyme A thioesterase 9, mitochondrial"/>
    <property type="match status" value="1"/>
</dbReference>
<evidence type="ECO:0000256" key="4">
    <source>
        <dbReference type="ARBA" id="ARBA00022946"/>
    </source>
</evidence>
<organism evidence="6 7">
    <name type="scientific">Lottia gigantea</name>
    <name type="common">Giant owl limpet</name>
    <dbReference type="NCBI Taxonomy" id="225164"/>
    <lineage>
        <taxon>Eukaryota</taxon>
        <taxon>Metazoa</taxon>
        <taxon>Spiralia</taxon>
        <taxon>Lophotrochozoa</taxon>
        <taxon>Mollusca</taxon>
        <taxon>Gastropoda</taxon>
        <taxon>Patellogastropoda</taxon>
        <taxon>Lottioidea</taxon>
        <taxon>Lottiidae</taxon>
        <taxon>Lottia</taxon>
    </lineage>
</organism>
<feature type="domain" description="HotDog ACOT-type" evidence="5">
    <location>
        <begin position="88"/>
        <end position="207"/>
    </location>
</feature>
<dbReference type="InterPro" id="IPR033120">
    <property type="entry name" value="HOTDOG_ACOT"/>
</dbReference>
<dbReference type="GO" id="GO:0047617">
    <property type="term" value="F:fatty acyl-CoA hydrolase activity"/>
    <property type="evidence" value="ECO:0007669"/>
    <property type="project" value="TreeGrafter"/>
</dbReference>
<dbReference type="GeneID" id="20245116"/>
<dbReference type="OMA" id="QFNYTFL"/>
<evidence type="ECO:0000313" key="6">
    <source>
        <dbReference type="EMBL" id="ESO86416.1"/>
    </source>
</evidence>
<protein>
    <recommendedName>
        <fullName evidence="5">HotDog ACOT-type domain-containing protein</fullName>
    </recommendedName>
</protein>
<dbReference type="Pfam" id="PF03061">
    <property type="entry name" value="4HBT"/>
    <property type="match status" value="1"/>
</dbReference>
<keyword evidence="7" id="KW-1185">Reference proteome</keyword>
<dbReference type="Gene3D" id="3.10.129.10">
    <property type="entry name" value="Hotdog Thioesterase"/>
    <property type="match status" value="2"/>
</dbReference>
<feature type="domain" description="HotDog ACOT-type" evidence="5">
    <location>
        <begin position="287"/>
        <end position="399"/>
    </location>
</feature>
<dbReference type="GO" id="GO:0005739">
    <property type="term" value="C:mitochondrion"/>
    <property type="evidence" value="ECO:0007669"/>
    <property type="project" value="TreeGrafter"/>
</dbReference>
<dbReference type="KEGG" id="lgi:LOTGIDRAFT_195153"/>
<gene>
    <name evidence="6" type="ORF">LOTGIDRAFT_195153</name>
</gene>
<keyword evidence="3" id="KW-0378">Hydrolase</keyword>
<keyword evidence="2" id="KW-0677">Repeat</keyword>
<reference evidence="6 7" key="1">
    <citation type="journal article" date="2013" name="Nature">
        <title>Insights into bilaterian evolution from three spiralian genomes.</title>
        <authorList>
            <person name="Simakov O."/>
            <person name="Marletaz F."/>
            <person name="Cho S.J."/>
            <person name="Edsinger-Gonzales E."/>
            <person name="Havlak P."/>
            <person name="Hellsten U."/>
            <person name="Kuo D.H."/>
            <person name="Larsson T."/>
            <person name="Lv J."/>
            <person name="Arendt D."/>
            <person name="Savage R."/>
            <person name="Osoegawa K."/>
            <person name="de Jong P."/>
            <person name="Grimwood J."/>
            <person name="Chapman J.A."/>
            <person name="Shapiro H."/>
            <person name="Aerts A."/>
            <person name="Otillar R.P."/>
            <person name="Terry A.Y."/>
            <person name="Boore J.L."/>
            <person name="Grigoriev I.V."/>
            <person name="Lindberg D.R."/>
            <person name="Seaver E.C."/>
            <person name="Weisblat D.A."/>
            <person name="Putnam N.H."/>
            <person name="Rokhsar D.S."/>
        </authorList>
    </citation>
    <scope>NUCLEOTIDE SEQUENCE [LARGE SCALE GENOMIC DNA]</scope>
</reference>
<dbReference type="InterPro" id="IPR006683">
    <property type="entry name" value="Thioestr_dom"/>
</dbReference>
<evidence type="ECO:0000313" key="7">
    <source>
        <dbReference type="Proteomes" id="UP000030746"/>
    </source>
</evidence>
<dbReference type="RefSeq" id="XP_009062950.1">
    <property type="nucleotide sequence ID" value="XM_009064702.1"/>
</dbReference>
<dbReference type="PROSITE" id="PS51770">
    <property type="entry name" value="HOTDOG_ACOT"/>
    <property type="match status" value="2"/>
</dbReference>
<dbReference type="CDD" id="cd03442">
    <property type="entry name" value="BFIT_BACH"/>
    <property type="match status" value="2"/>
</dbReference>
<dbReference type="STRING" id="225164.V3ZZJ9"/>
<dbReference type="SUPFAM" id="SSF54637">
    <property type="entry name" value="Thioesterase/thiol ester dehydrase-isomerase"/>
    <property type="match status" value="2"/>
</dbReference>
<comment type="similarity">
    <text evidence="1">Belongs to the acyl coenzyme A hydrolase family.</text>
</comment>